<evidence type="ECO:0000313" key="2">
    <source>
        <dbReference type="Proteomes" id="UP001164539"/>
    </source>
</evidence>
<keyword evidence="2" id="KW-1185">Reference proteome</keyword>
<protein>
    <submittedName>
        <fullName evidence="1">E3 ubiquitin-protein ligase ATL4-like</fullName>
    </submittedName>
</protein>
<dbReference type="EMBL" id="CM051403">
    <property type="protein sequence ID" value="KAJ4708877.1"/>
    <property type="molecule type" value="Genomic_DNA"/>
</dbReference>
<reference evidence="1 2" key="1">
    <citation type="journal article" date="2023" name="Science">
        <title>Complex scaffold remodeling in plant triterpene biosynthesis.</title>
        <authorList>
            <person name="De La Pena R."/>
            <person name="Hodgson H."/>
            <person name="Liu J.C."/>
            <person name="Stephenson M.J."/>
            <person name="Martin A.C."/>
            <person name="Owen C."/>
            <person name="Harkess A."/>
            <person name="Leebens-Mack J."/>
            <person name="Jimenez L.E."/>
            <person name="Osbourn A."/>
            <person name="Sattely E.S."/>
        </authorList>
    </citation>
    <scope>NUCLEOTIDE SEQUENCE [LARGE SCALE GENOMIC DNA]</scope>
    <source>
        <strain evidence="2">cv. JPN11</strain>
        <tissue evidence="1">Leaf</tissue>
    </source>
</reference>
<dbReference type="Proteomes" id="UP001164539">
    <property type="component" value="Chromosome 10"/>
</dbReference>
<proteinExistence type="predicted"/>
<name>A0ACC1XBV7_MELAZ</name>
<accession>A0ACC1XBV7</accession>
<organism evidence="1 2">
    <name type="scientific">Melia azedarach</name>
    <name type="common">Chinaberry tree</name>
    <dbReference type="NCBI Taxonomy" id="155640"/>
    <lineage>
        <taxon>Eukaryota</taxon>
        <taxon>Viridiplantae</taxon>
        <taxon>Streptophyta</taxon>
        <taxon>Embryophyta</taxon>
        <taxon>Tracheophyta</taxon>
        <taxon>Spermatophyta</taxon>
        <taxon>Magnoliopsida</taxon>
        <taxon>eudicotyledons</taxon>
        <taxon>Gunneridae</taxon>
        <taxon>Pentapetalae</taxon>
        <taxon>rosids</taxon>
        <taxon>malvids</taxon>
        <taxon>Sapindales</taxon>
        <taxon>Meliaceae</taxon>
        <taxon>Melia</taxon>
    </lineage>
</organism>
<sequence>MGLFEEDPSLITSHILYKTAVVIALLRWLLFCFFRFRNRTSPSPPPPPPPRSSISSDIIKEALVLVTFEDVRVRTPWVSDTCAVCLNHMDDNDLARELRNCCHVFHRECIDRWVDYDHQKTCPLCRAPLLTYSQSIGFNDWPKNEPNWAVERILYIFGDDLLM</sequence>
<evidence type="ECO:0000313" key="1">
    <source>
        <dbReference type="EMBL" id="KAJ4708877.1"/>
    </source>
</evidence>
<gene>
    <name evidence="1" type="ORF">OWV82_018753</name>
</gene>
<comment type="caution">
    <text evidence="1">The sequence shown here is derived from an EMBL/GenBank/DDBJ whole genome shotgun (WGS) entry which is preliminary data.</text>
</comment>